<keyword evidence="9" id="KW-0408">Iron</keyword>
<dbReference type="Pfam" id="PF00355">
    <property type="entry name" value="Rieske"/>
    <property type="match status" value="1"/>
</dbReference>
<dbReference type="GO" id="GO:0170056">
    <property type="term" value="F:cholesterol 7-desaturase [NAD(P)H] activity"/>
    <property type="evidence" value="ECO:0007669"/>
    <property type="project" value="UniProtKB-EC"/>
</dbReference>
<dbReference type="OrthoDB" id="426882at2759"/>
<evidence type="ECO:0000256" key="1">
    <source>
        <dbReference type="ARBA" id="ARBA00001962"/>
    </source>
</evidence>
<evidence type="ECO:0000256" key="14">
    <source>
        <dbReference type="ARBA" id="ARBA00026095"/>
    </source>
</evidence>
<keyword evidence="7" id="KW-1133">Transmembrane helix</keyword>
<comment type="caution">
    <text evidence="17">The sequence shown here is derived from an EMBL/GenBank/DDBJ whole genome shotgun (WGS) entry which is preliminary data.</text>
</comment>
<evidence type="ECO:0000256" key="7">
    <source>
        <dbReference type="ARBA" id="ARBA00022989"/>
    </source>
</evidence>
<keyword evidence="11" id="KW-0472">Membrane</keyword>
<dbReference type="UniPathway" id="UPA01020"/>
<evidence type="ECO:0000256" key="9">
    <source>
        <dbReference type="ARBA" id="ARBA00023004"/>
    </source>
</evidence>
<dbReference type="InterPro" id="IPR017941">
    <property type="entry name" value="Rieske_2Fe-2S"/>
</dbReference>
<organism evidence="17 18">
    <name type="scientific">Owenia fusiformis</name>
    <name type="common">Polychaete worm</name>
    <dbReference type="NCBI Taxonomy" id="6347"/>
    <lineage>
        <taxon>Eukaryota</taxon>
        <taxon>Metazoa</taxon>
        <taxon>Spiralia</taxon>
        <taxon>Lophotrochozoa</taxon>
        <taxon>Annelida</taxon>
        <taxon>Polychaeta</taxon>
        <taxon>Sedentaria</taxon>
        <taxon>Canalipalpata</taxon>
        <taxon>Sabellida</taxon>
        <taxon>Oweniida</taxon>
        <taxon>Oweniidae</taxon>
        <taxon>Owenia</taxon>
    </lineage>
</organism>
<evidence type="ECO:0000256" key="6">
    <source>
        <dbReference type="ARBA" id="ARBA00022723"/>
    </source>
</evidence>
<dbReference type="PANTHER" id="PTHR21266:SF32">
    <property type="entry name" value="CHOLESTEROL 7-DESATURASE NVD"/>
    <property type="match status" value="1"/>
</dbReference>
<comment type="catalytic activity">
    <reaction evidence="16">
        <text>cholesterol + NADPH + O2 + H(+) = 7-dehydrocholesterol + NADP(+) + 2 H2O</text>
        <dbReference type="Rhea" id="RHEA:45024"/>
        <dbReference type="ChEBI" id="CHEBI:15377"/>
        <dbReference type="ChEBI" id="CHEBI:15378"/>
        <dbReference type="ChEBI" id="CHEBI:15379"/>
        <dbReference type="ChEBI" id="CHEBI:16113"/>
        <dbReference type="ChEBI" id="CHEBI:17759"/>
        <dbReference type="ChEBI" id="CHEBI:57783"/>
        <dbReference type="ChEBI" id="CHEBI:58349"/>
        <dbReference type="EC" id="1.14.19.21"/>
    </reaction>
    <physiologicalReaction direction="left-to-right" evidence="16">
        <dbReference type="Rhea" id="RHEA:45025"/>
    </physiologicalReaction>
</comment>
<dbReference type="EMBL" id="CAIIXF020000006">
    <property type="protein sequence ID" value="CAH1787514.1"/>
    <property type="molecule type" value="Genomic_DNA"/>
</dbReference>
<keyword evidence="6" id="KW-0479">Metal-binding</keyword>
<sequence>MLLSDAVPQNVSTVLGVTHPFFYRIGIDDLWIERCIVYADYRDRFASIPYVTGSFKQKVNIPEAVLLLVAMSHMVIVCKLIPNGSLQKATCERLIFWAPLERIRQLSDVGYYPDSRMSMKDTANMVKRWKSIGDVPPVYPNGWFAVIESHKLPIKAVKNTHLLGMQLCVFRDENGEAHVIDAYCPHMGANLAVGGVVKGDCVECPFHAWRFRGEDGKCTHIPYAEKAPEVAKVKSWPVSEMNGFVHMWYHAEDLDPQWMIPEIETIASGQFVYRGRTEHHVNAHIEEIPENGADVAHLGHLHSPSITLGIDVDTIRKKYWDLGVQHNWDAQWEPLANPDKKHISTIKLKHKMTLFGIAVPILDLKVYAEQIGPGIVYMHWTSVLGSGIFQHYLTPEEPLEQKLVHNIYTDWRMPPFISKFFLMAEAIQVERDMSIWNNKKFISKPVLSKSKECSMISKHRRWYSQFYSENSPRLKFQKDTLDW</sequence>
<protein>
    <recommendedName>
        <fullName evidence="14">cholesterol 7-desaturase</fullName>
        <ecNumber evidence="14">1.14.19.21</ecNumber>
    </recommendedName>
</protein>
<comment type="pathway">
    <text evidence="12">Steroid hormone biosynthesis; dafachronic acid biosynthesis.</text>
</comment>
<accession>A0A8J1XVL6</accession>
<proteinExistence type="inferred from homology"/>
<keyword evidence="18" id="KW-1185">Reference proteome</keyword>
<dbReference type="GO" id="GO:0046872">
    <property type="term" value="F:metal ion binding"/>
    <property type="evidence" value="ECO:0007669"/>
    <property type="project" value="UniProtKB-KW"/>
</dbReference>
<dbReference type="Gene3D" id="3.90.380.10">
    <property type="entry name" value="Naphthalene 1,2-dioxygenase Alpha Subunit, Chain A, domain 1"/>
    <property type="match status" value="1"/>
</dbReference>
<dbReference type="InterPro" id="IPR050584">
    <property type="entry name" value="Cholesterol_7-desaturase"/>
</dbReference>
<dbReference type="PROSITE" id="PS51296">
    <property type="entry name" value="RIESKE"/>
    <property type="match status" value="1"/>
</dbReference>
<comment type="cofactor">
    <cofactor evidence="1">
        <name>Fe cation</name>
        <dbReference type="ChEBI" id="CHEBI:24875"/>
    </cofactor>
</comment>
<dbReference type="SUPFAM" id="SSF50022">
    <property type="entry name" value="ISP domain"/>
    <property type="match status" value="1"/>
</dbReference>
<evidence type="ECO:0000256" key="2">
    <source>
        <dbReference type="ARBA" id="ARBA00004370"/>
    </source>
</evidence>
<evidence type="ECO:0000256" key="5">
    <source>
        <dbReference type="ARBA" id="ARBA00022714"/>
    </source>
</evidence>
<evidence type="ECO:0000313" key="18">
    <source>
        <dbReference type="Proteomes" id="UP000749559"/>
    </source>
</evidence>
<evidence type="ECO:0000256" key="3">
    <source>
        <dbReference type="ARBA" id="ARBA00004972"/>
    </source>
</evidence>
<dbReference type="Pfam" id="PF19298">
    <property type="entry name" value="KshA_C"/>
    <property type="match status" value="1"/>
</dbReference>
<dbReference type="InterPro" id="IPR036922">
    <property type="entry name" value="Rieske_2Fe-2S_sf"/>
</dbReference>
<evidence type="ECO:0000256" key="15">
    <source>
        <dbReference type="ARBA" id="ARBA00047853"/>
    </source>
</evidence>
<evidence type="ECO:0000256" key="11">
    <source>
        <dbReference type="ARBA" id="ARBA00023136"/>
    </source>
</evidence>
<dbReference type="GO" id="GO:0051537">
    <property type="term" value="F:2 iron, 2 sulfur cluster binding"/>
    <property type="evidence" value="ECO:0007669"/>
    <property type="project" value="UniProtKB-KW"/>
</dbReference>
<dbReference type="Gene3D" id="2.102.10.10">
    <property type="entry name" value="Rieske [2Fe-2S] iron-sulphur domain"/>
    <property type="match status" value="1"/>
</dbReference>
<gene>
    <name evidence="17" type="ORF">OFUS_LOCUS13195</name>
</gene>
<keyword evidence="4" id="KW-0812">Transmembrane</keyword>
<evidence type="ECO:0000256" key="4">
    <source>
        <dbReference type="ARBA" id="ARBA00022692"/>
    </source>
</evidence>
<dbReference type="GO" id="GO:0008203">
    <property type="term" value="P:cholesterol metabolic process"/>
    <property type="evidence" value="ECO:0007669"/>
    <property type="project" value="InterPro"/>
</dbReference>
<reference evidence="17" key="1">
    <citation type="submission" date="2022-03" db="EMBL/GenBank/DDBJ databases">
        <authorList>
            <person name="Martin C."/>
        </authorList>
    </citation>
    <scope>NUCLEOTIDE SEQUENCE</scope>
</reference>
<dbReference type="EC" id="1.14.19.21" evidence="14"/>
<dbReference type="AlphaFoldDB" id="A0A8J1XVL6"/>
<keyword evidence="5" id="KW-0001">2Fe-2S</keyword>
<evidence type="ECO:0000313" key="17">
    <source>
        <dbReference type="EMBL" id="CAH1787514.1"/>
    </source>
</evidence>
<comment type="pathway">
    <text evidence="3">Hormone biosynthesis.</text>
</comment>
<evidence type="ECO:0000256" key="16">
    <source>
        <dbReference type="ARBA" id="ARBA00049548"/>
    </source>
</evidence>
<comment type="subcellular location">
    <subcellularLocation>
        <location evidence="2">Membrane</location>
    </subcellularLocation>
</comment>
<dbReference type="Proteomes" id="UP000749559">
    <property type="component" value="Unassembled WGS sequence"/>
</dbReference>
<dbReference type="PANTHER" id="PTHR21266">
    <property type="entry name" value="IRON-SULFUR DOMAIN CONTAINING PROTEIN"/>
    <property type="match status" value="1"/>
</dbReference>
<name>A0A8J1XVL6_OWEFU</name>
<dbReference type="GO" id="GO:0005737">
    <property type="term" value="C:cytoplasm"/>
    <property type="evidence" value="ECO:0007669"/>
    <property type="project" value="TreeGrafter"/>
</dbReference>
<evidence type="ECO:0000256" key="12">
    <source>
        <dbReference type="ARBA" id="ARBA00025712"/>
    </source>
</evidence>
<comment type="catalytic activity">
    <reaction evidence="15">
        <text>cholesterol + NADH + O2 + H(+) = 7-dehydrocholesterol + NAD(+) + 2 H2O</text>
        <dbReference type="Rhea" id="RHEA:51644"/>
        <dbReference type="ChEBI" id="CHEBI:15377"/>
        <dbReference type="ChEBI" id="CHEBI:15378"/>
        <dbReference type="ChEBI" id="CHEBI:15379"/>
        <dbReference type="ChEBI" id="CHEBI:16113"/>
        <dbReference type="ChEBI" id="CHEBI:17759"/>
        <dbReference type="ChEBI" id="CHEBI:57540"/>
        <dbReference type="ChEBI" id="CHEBI:57945"/>
        <dbReference type="EC" id="1.14.19.21"/>
    </reaction>
    <physiologicalReaction direction="left-to-right" evidence="15">
        <dbReference type="Rhea" id="RHEA:51645"/>
    </physiologicalReaction>
</comment>
<evidence type="ECO:0000256" key="8">
    <source>
        <dbReference type="ARBA" id="ARBA00023002"/>
    </source>
</evidence>
<keyword evidence="10" id="KW-0411">Iron-sulfur</keyword>
<evidence type="ECO:0000256" key="10">
    <source>
        <dbReference type="ARBA" id="ARBA00023014"/>
    </source>
</evidence>
<dbReference type="GO" id="GO:0016020">
    <property type="term" value="C:membrane"/>
    <property type="evidence" value="ECO:0007669"/>
    <property type="project" value="UniProtKB-SubCell"/>
</dbReference>
<comment type="similarity">
    <text evidence="13">Belongs to the cholesterol 7-desaturase family.</text>
</comment>
<dbReference type="InterPro" id="IPR045605">
    <property type="entry name" value="KshA-like_C"/>
</dbReference>
<evidence type="ECO:0000256" key="13">
    <source>
        <dbReference type="ARBA" id="ARBA00025729"/>
    </source>
</evidence>
<keyword evidence="8" id="KW-0560">Oxidoreductase</keyword>